<feature type="domain" description="Beta-lactamase-related" evidence="1">
    <location>
        <begin position="43"/>
        <end position="93"/>
    </location>
</feature>
<name>A0A3P3W5S0_9FLAO</name>
<dbReference type="Gene3D" id="3.40.710.10">
    <property type="entry name" value="DD-peptidase/beta-lactamase superfamily"/>
    <property type="match status" value="1"/>
</dbReference>
<dbReference type="Proteomes" id="UP000275719">
    <property type="component" value="Unassembled WGS sequence"/>
</dbReference>
<gene>
    <name evidence="2" type="ORF">EG240_11910</name>
</gene>
<dbReference type="AlphaFoldDB" id="A0A3P3W5S0"/>
<keyword evidence="3" id="KW-1185">Reference proteome</keyword>
<dbReference type="SUPFAM" id="SSF56601">
    <property type="entry name" value="beta-lactamase/transpeptidase-like"/>
    <property type="match status" value="1"/>
</dbReference>
<reference evidence="2 3" key="1">
    <citation type="submission" date="2018-11" db="EMBL/GenBank/DDBJ databases">
        <title>Flavobacterium sp. nov., YIM 102701-2 draft genome.</title>
        <authorList>
            <person name="Li G."/>
            <person name="Jiang Y."/>
        </authorList>
    </citation>
    <scope>NUCLEOTIDE SEQUENCE [LARGE SCALE GENOMIC DNA]</scope>
    <source>
        <strain evidence="2 3">YIM 102701-2</strain>
    </source>
</reference>
<protein>
    <recommendedName>
        <fullName evidence="1">Beta-lactamase-related domain-containing protein</fullName>
    </recommendedName>
</protein>
<comment type="caution">
    <text evidence="2">The sequence shown here is derived from an EMBL/GenBank/DDBJ whole genome shotgun (WGS) entry which is preliminary data.</text>
</comment>
<proteinExistence type="predicted"/>
<dbReference type="InterPro" id="IPR001466">
    <property type="entry name" value="Beta-lactam-related"/>
</dbReference>
<dbReference type="OrthoDB" id="9793489at2"/>
<evidence type="ECO:0000259" key="1">
    <source>
        <dbReference type="Pfam" id="PF00144"/>
    </source>
</evidence>
<accession>A0A3P3W5S0</accession>
<organism evidence="2 3">
    <name type="scientific">Paenimyroides tangerinum</name>
    <dbReference type="NCBI Taxonomy" id="2488728"/>
    <lineage>
        <taxon>Bacteria</taxon>
        <taxon>Pseudomonadati</taxon>
        <taxon>Bacteroidota</taxon>
        <taxon>Flavobacteriia</taxon>
        <taxon>Flavobacteriales</taxon>
        <taxon>Flavobacteriaceae</taxon>
        <taxon>Paenimyroides</taxon>
    </lineage>
</organism>
<evidence type="ECO:0000313" key="3">
    <source>
        <dbReference type="Proteomes" id="UP000275719"/>
    </source>
</evidence>
<dbReference type="RefSeq" id="WP_125019617.1">
    <property type="nucleotide sequence ID" value="NZ_RQVQ01000029.1"/>
</dbReference>
<dbReference type="Pfam" id="PF00144">
    <property type="entry name" value="Beta-lactamase"/>
    <property type="match status" value="1"/>
</dbReference>
<dbReference type="EMBL" id="RQVQ01000029">
    <property type="protein sequence ID" value="RRJ89336.1"/>
    <property type="molecule type" value="Genomic_DNA"/>
</dbReference>
<evidence type="ECO:0000313" key="2">
    <source>
        <dbReference type="EMBL" id="RRJ89336.1"/>
    </source>
</evidence>
<dbReference type="InterPro" id="IPR012338">
    <property type="entry name" value="Beta-lactam/transpept-like"/>
</dbReference>
<sequence>MKIYIYTLIFFISFLNIAFSQSFNTRKTDAFIEYIEANERAIGNVSIFKNGKEIYQRKFGDQEMNRSNDAYRIASVAKLITSTLILKLIEEEKKY</sequence>